<dbReference type="GO" id="GO:0030288">
    <property type="term" value="C:outer membrane-bounded periplasmic space"/>
    <property type="evidence" value="ECO:0007669"/>
    <property type="project" value="TreeGrafter"/>
</dbReference>
<dbReference type="AlphaFoldDB" id="A0A1I0IE89"/>
<dbReference type="PANTHER" id="PTHR30036">
    <property type="entry name" value="D-XYLOSE-BINDING PERIPLASMIC PROTEIN"/>
    <property type="match status" value="1"/>
</dbReference>
<keyword evidence="2" id="KW-0813">Transport</keyword>
<protein>
    <recommendedName>
        <fullName evidence="9">D-galactose/methyl-galactoside binding periplasmic protein MglB</fullName>
    </recommendedName>
</protein>
<evidence type="ECO:0000256" key="7">
    <source>
        <dbReference type="ARBA" id="ARBA00022837"/>
    </source>
</evidence>
<keyword evidence="6" id="KW-0574">Periplasm</keyword>
<dbReference type="InterPro" id="IPR028082">
    <property type="entry name" value="Peripla_BP_I"/>
</dbReference>
<comment type="subcellular location">
    <subcellularLocation>
        <location evidence="1">Cell envelope</location>
    </subcellularLocation>
</comment>
<dbReference type="Pfam" id="PF13407">
    <property type="entry name" value="Peripla_BP_4"/>
    <property type="match status" value="1"/>
</dbReference>
<evidence type="ECO:0000256" key="3">
    <source>
        <dbReference type="ARBA" id="ARBA00022597"/>
    </source>
</evidence>
<evidence type="ECO:0000256" key="1">
    <source>
        <dbReference type="ARBA" id="ARBA00004196"/>
    </source>
</evidence>
<evidence type="ECO:0000256" key="2">
    <source>
        <dbReference type="ARBA" id="ARBA00022448"/>
    </source>
</evidence>
<feature type="chain" id="PRO_5038376408" description="D-galactose/methyl-galactoside binding periplasmic protein MglB" evidence="10">
    <location>
        <begin position="21"/>
        <end position="369"/>
    </location>
</feature>
<sequence>MKKKLTALVLTVATAMTVLYGCGGSSGGTEQPAAKGGETQATEAQPQKTEAAEAGDQKIGVLIFNYANDYISYVRKGLEAAAQTAGVEYLTVDGANDQAKQTEQVDTMIQKKVDGLCVALVESTAAETIIEKCRTADLPVVFVNKKPTAEVLNTYDKCWYVGCATQQPGEFQAEMILEDWKADPTMDKNGDGKIQYVIIKGENGHENAEARIVGIHKVLEESGIEVEELDCQVAGWDASKAKDIMDTWLSKYGDDIEVILSNNDAMALGAIESLKAAGYFEGDKQIAVYGINAIQTGLEALEQGYLRGTIMTDMISEGTTTFQVMKNALDGVDCQTDIAYPYEAESKFFYIDTVKIRMDNIDTAWAMYQ</sequence>
<evidence type="ECO:0000256" key="10">
    <source>
        <dbReference type="SAM" id="SignalP"/>
    </source>
</evidence>
<keyword evidence="7" id="KW-0106">Calcium</keyword>
<gene>
    <name evidence="12" type="ORF">SAMN05216313_12113</name>
</gene>
<feature type="domain" description="Periplasmic binding protein" evidence="11">
    <location>
        <begin position="59"/>
        <end position="331"/>
    </location>
</feature>
<evidence type="ECO:0000256" key="9">
    <source>
        <dbReference type="ARBA" id="ARBA00034344"/>
    </source>
</evidence>
<dbReference type="RefSeq" id="WP_092366943.1">
    <property type="nucleotide sequence ID" value="NZ_DAINWJ010000484.1"/>
</dbReference>
<feature type="signal peptide" evidence="10">
    <location>
        <begin position="1"/>
        <end position="20"/>
    </location>
</feature>
<dbReference type="InterPro" id="IPR025997">
    <property type="entry name" value="SBP_2_dom"/>
</dbReference>
<reference evidence="13" key="1">
    <citation type="submission" date="2016-10" db="EMBL/GenBank/DDBJ databases">
        <authorList>
            <person name="Varghese N."/>
            <person name="Submissions S."/>
        </authorList>
    </citation>
    <scope>NUCLEOTIDE SEQUENCE [LARGE SCALE GENOMIC DNA]</scope>
    <source>
        <strain evidence="13">NLAE-zl-G277</strain>
    </source>
</reference>
<evidence type="ECO:0000256" key="6">
    <source>
        <dbReference type="ARBA" id="ARBA00022764"/>
    </source>
</evidence>
<dbReference type="GO" id="GO:0030246">
    <property type="term" value="F:carbohydrate binding"/>
    <property type="evidence" value="ECO:0007669"/>
    <property type="project" value="InterPro"/>
</dbReference>
<evidence type="ECO:0000256" key="5">
    <source>
        <dbReference type="ARBA" id="ARBA00022729"/>
    </source>
</evidence>
<dbReference type="PROSITE" id="PS51257">
    <property type="entry name" value="PROKAR_LIPOPROTEIN"/>
    <property type="match status" value="1"/>
</dbReference>
<dbReference type="Gene3D" id="3.40.50.2300">
    <property type="match status" value="2"/>
</dbReference>
<keyword evidence="13" id="KW-1185">Reference proteome</keyword>
<keyword evidence="5 10" id="KW-0732">Signal</keyword>
<dbReference type="InterPro" id="IPR050555">
    <property type="entry name" value="Bact_Solute-Bind_Prot2"/>
</dbReference>
<keyword evidence="3" id="KW-0762">Sugar transport</keyword>
<dbReference type="CDD" id="cd01539">
    <property type="entry name" value="PBP1_GGBP"/>
    <property type="match status" value="1"/>
</dbReference>
<comment type="subunit">
    <text evidence="8">The ABC transporter complex is composed of one ATP-binding protein (MglA), two transmembrane proteins (MglC) and a solute-binding protein (MglB).</text>
</comment>
<evidence type="ECO:0000313" key="13">
    <source>
        <dbReference type="Proteomes" id="UP000198508"/>
    </source>
</evidence>
<proteinExistence type="predicted"/>
<dbReference type="STRING" id="460384.SAMN05216313_12113"/>
<name>A0A1I0IE89_9FIRM</name>
<keyword evidence="4" id="KW-0479">Metal-binding</keyword>
<dbReference type="Proteomes" id="UP000198508">
    <property type="component" value="Unassembled WGS sequence"/>
</dbReference>
<dbReference type="SUPFAM" id="SSF53822">
    <property type="entry name" value="Periplasmic binding protein-like I"/>
    <property type="match status" value="1"/>
</dbReference>
<evidence type="ECO:0000256" key="8">
    <source>
        <dbReference type="ARBA" id="ARBA00034323"/>
    </source>
</evidence>
<dbReference type="InterPro" id="IPR044085">
    <property type="entry name" value="MglB-like_PBP1"/>
</dbReference>
<evidence type="ECO:0000259" key="11">
    <source>
        <dbReference type="Pfam" id="PF13407"/>
    </source>
</evidence>
<organism evidence="12 13">
    <name type="scientific">Enterocloster lavalensis</name>
    <dbReference type="NCBI Taxonomy" id="460384"/>
    <lineage>
        <taxon>Bacteria</taxon>
        <taxon>Bacillati</taxon>
        <taxon>Bacillota</taxon>
        <taxon>Clostridia</taxon>
        <taxon>Lachnospirales</taxon>
        <taxon>Lachnospiraceae</taxon>
        <taxon>Enterocloster</taxon>
    </lineage>
</organism>
<accession>A0A1I0IE89</accession>
<dbReference type="PANTHER" id="PTHR30036:SF2">
    <property type="entry name" value="D-GALACTOSE_METHYL-GALACTOSIDE BINDING PERIPLASMIC PROTEIN MGLB"/>
    <property type="match status" value="1"/>
</dbReference>
<evidence type="ECO:0000256" key="4">
    <source>
        <dbReference type="ARBA" id="ARBA00022723"/>
    </source>
</evidence>
<dbReference type="GO" id="GO:0046872">
    <property type="term" value="F:metal ion binding"/>
    <property type="evidence" value="ECO:0007669"/>
    <property type="project" value="UniProtKB-KW"/>
</dbReference>
<dbReference type="EMBL" id="FOIM01000021">
    <property type="protein sequence ID" value="SET95216.1"/>
    <property type="molecule type" value="Genomic_DNA"/>
</dbReference>
<evidence type="ECO:0000313" key="12">
    <source>
        <dbReference type="EMBL" id="SET95216.1"/>
    </source>
</evidence>